<feature type="region of interest" description="Disordered" evidence="1">
    <location>
        <begin position="49"/>
        <end position="114"/>
    </location>
</feature>
<proteinExistence type="predicted"/>
<dbReference type="GeneID" id="25905314"/>
<dbReference type="OrthoDB" id="413408at2759"/>
<dbReference type="RefSeq" id="XP_014156819.1">
    <property type="nucleotide sequence ID" value="XM_014301344.1"/>
</dbReference>
<sequence>MALEKTVTYTQNSGLCTLNRGFQQSLSRHRFGSVRAMHKSTIAAVSGGGEKYIDEKPRYGHANSNTAQKPHDRADGLQRSRIHRYTGERESRGGDREINQRAAENTRGGPSGTVLTTQRLISACMGLSGRSKVAQLAYGTLRDHVQEHIQSLSLEETLEITRSLKTLTKQRDRSIAKLMSGLTTMLKSHVEALATAELPTDAVEQKVLNGSVDWDSRPAASVSLLAPSEVTMLCELFERLDMIFNVDLHDACDRRVCEGVDLFSTNELATIMQSFAYLNCGTYRFWSSTRARFETLCKYKHTSMREMMVAVNAMASASIQCDNLLRILCRNVGRMRISDSDEALWLIGQAAGAAGMLRPPQLREIIHSLMTPKVLQFLTSIRQPHLSSHELHQLVPVLWTLLHVRMHPEMVERLAKNVGDFRSPHNAQTRFMRHQASVMLACFSPHRAIHSDPTKPRSSRNKGGYGASLVQPFPQKKHVSGFENNINDVMVSMGLDTAIRQYQTEVGFSVDFAFPDAKVCIEAEGPHHYLVDPQTRSYRTDGTTNVKLMCLQETGWNFIQIPFWKWDLFREQEDKQLYLNSLLQPYLSCPGVISIQEELSLNLPYVQRSLRNYLSGEDSKLI</sequence>
<dbReference type="Proteomes" id="UP000054560">
    <property type="component" value="Unassembled WGS sequence"/>
</dbReference>
<organism evidence="3 4">
    <name type="scientific">Sphaeroforma arctica JP610</name>
    <dbReference type="NCBI Taxonomy" id="667725"/>
    <lineage>
        <taxon>Eukaryota</taxon>
        <taxon>Ichthyosporea</taxon>
        <taxon>Ichthyophonida</taxon>
        <taxon>Sphaeroforma</taxon>
    </lineage>
</organism>
<reference evidence="3 4" key="1">
    <citation type="submission" date="2011-02" db="EMBL/GenBank/DDBJ databases">
        <title>The Genome Sequence of Sphaeroforma arctica JP610.</title>
        <authorList>
            <consortium name="The Broad Institute Genome Sequencing Platform"/>
            <person name="Russ C."/>
            <person name="Cuomo C."/>
            <person name="Young S.K."/>
            <person name="Zeng Q."/>
            <person name="Gargeya S."/>
            <person name="Alvarado L."/>
            <person name="Berlin A."/>
            <person name="Chapman S.B."/>
            <person name="Chen Z."/>
            <person name="Freedman E."/>
            <person name="Gellesch M."/>
            <person name="Goldberg J."/>
            <person name="Griggs A."/>
            <person name="Gujja S."/>
            <person name="Heilman E."/>
            <person name="Heiman D."/>
            <person name="Howarth C."/>
            <person name="Mehta T."/>
            <person name="Neiman D."/>
            <person name="Pearson M."/>
            <person name="Roberts A."/>
            <person name="Saif S."/>
            <person name="Shea T."/>
            <person name="Shenoy N."/>
            <person name="Sisk P."/>
            <person name="Stolte C."/>
            <person name="Sykes S."/>
            <person name="White J."/>
            <person name="Yandava C."/>
            <person name="Burger G."/>
            <person name="Gray M.W."/>
            <person name="Holland P.W.H."/>
            <person name="King N."/>
            <person name="Lang F.B.F."/>
            <person name="Roger A.J."/>
            <person name="Ruiz-Trillo I."/>
            <person name="Haas B."/>
            <person name="Nusbaum C."/>
            <person name="Birren B."/>
        </authorList>
    </citation>
    <scope>NUCLEOTIDE SEQUENCE [LARGE SCALE GENOMIC DNA]</scope>
    <source>
        <strain evidence="3 4">JP610</strain>
    </source>
</reference>
<dbReference type="Pfam" id="PF08373">
    <property type="entry name" value="RAP"/>
    <property type="match status" value="1"/>
</dbReference>
<keyword evidence="4" id="KW-1185">Reference proteome</keyword>
<gene>
    <name evidence="3" type="ORF">SARC_04810</name>
</gene>
<dbReference type="InterPro" id="IPR013584">
    <property type="entry name" value="RAP"/>
</dbReference>
<dbReference type="EMBL" id="KQ241880">
    <property type="protein sequence ID" value="KNC82917.1"/>
    <property type="molecule type" value="Genomic_DNA"/>
</dbReference>
<protein>
    <recommendedName>
        <fullName evidence="2">RAP domain-containing protein</fullName>
    </recommendedName>
</protein>
<dbReference type="AlphaFoldDB" id="A0A0L0G187"/>
<evidence type="ECO:0000313" key="3">
    <source>
        <dbReference type="EMBL" id="KNC82917.1"/>
    </source>
</evidence>
<feature type="compositionally biased region" description="Basic and acidic residues" evidence="1">
    <location>
        <begin position="85"/>
        <end position="99"/>
    </location>
</feature>
<evidence type="ECO:0000256" key="1">
    <source>
        <dbReference type="SAM" id="MobiDB-lite"/>
    </source>
</evidence>
<dbReference type="SMART" id="SM00952">
    <property type="entry name" value="RAP"/>
    <property type="match status" value="1"/>
</dbReference>
<feature type="domain" description="RAP" evidence="2">
    <location>
        <begin position="519"/>
        <end position="581"/>
    </location>
</feature>
<evidence type="ECO:0000313" key="4">
    <source>
        <dbReference type="Proteomes" id="UP000054560"/>
    </source>
</evidence>
<dbReference type="PROSITE" id="PS51286">
    <property type="entry name" value="RAP"/>
    <property type="match status" value="1"/>
</dbReference>
<accession>A0A0L0G187</accession>
<name>A0A0L0G187_9EUKA</name>
<feature type="compositionally biased region" description="Basic and acidic residues" evidence="1">
    <location>
        <begin position="69"/>
        <end position="78"/>
    </location>
</feature>
<evidence type="ECO:0000259" key="2">
    <source>
        <dbReference type="PROSITE" id="PS51286"/>
    </source>
</evidence>